<comment type="subcellular location">
    <subcellularLocation>
        <location evidence="3">Cytoplasm</location>
    </subcellularLocation>
</comment>
<dbReference type="AlphaFoldDB" id="A0A917FDZ7"/>
<comment type="subunit">
    <text evidence="3">UreD, UreF and UreG form a complex that acts as a GTP-hydrolysis-dependent molecular chaperone, activating the urease apoprotein by helping to assemble the nickel containing metallocenter of UreC. The UreE protein probably delivers the nickel.</text>
</comment>
<gene>
    <name evidence="3 4" type="primary">ureD</name>
    <name evidence="4" type="ORF">GCM10007301_35070</name>
</gene>
<dbReference type="GO" id="GO:0016151">
    <property type="term" value="F:nickel cation binding"/>
    <property type="evidence" value="ECO:0007669"/>
    <property type="project" value="UniProtKB-UniRule"/>
</dbReference>
<keyword evidence="2 3" id="KW-0143">Chaperone</keyword>
<protein>
    <recommendedName>
        <fullName evidence="3">Urease accessory protein UreD</fullName>
    </recommendedName>
</protein>
<evidence type="ECO:0000256" key="1">
    <source>
        <dbReference type="ARBA" id="ARBA00007177"/>
    </source>
</evidence>
<dbReference type="InterPro" id="IPR002669">
    <property type="entry name" value="UreD"/>
</dbReference>
<organism evidence="4 5">
    <name type="scientific">Azorhizobium oxalatiphilum</name>
    <dbReference type="NCBI Taxonomy" id="980631"/>
    <lineage>
        <taxon>Bacteria</taxon>
        <taxon>Pseudomonadati</taxon>
        <taxon>Pseudomonadota</taxon>
        <taxon>Alphaproteobacteria</taxon>
        <taxon>Hyphomicrobiales</taxon>
        <taxon>Xanthobacteraceae</taxon>
        <taxon>Azorhizobium</taxon>
    </lineage>
</organism>
<dbReference type="RefSeq" id="WP_188580918.1">
    <property type="nucleotide sequence ID" value="NZ_BMCT01000005.1"/>
</dbReference>
<dbReference type="HAMAP" id="MF_01384">
    <property type="entry name" value="UreD"/>
    <property type="match status" value="1"/>
</dbReference>
<dbReference type="PANTHER" id="PTHR33643:SF1">
    <property type="entry name" value="UREASE ACCESSORY PROTEIN D"/>
    <property type="match status" value="1"/>
</dbReference>
<keyword evidence="3" id="KW-0996">Nickel insertion</keyword>
<comment type="caution">
    <text evidence="4">The sequence shown here is derived from an EMBL/GenBank/DDBJ whole genome shotgun (WGS) entry which is preliminary data.</text>
</comment>
<sequence length="274" mass="29461">MTTTGSDPRRQRAIGTVRLGVTAIAGQTRVADVAEAGSMRVRMPRTGGTMLEGVFVNTAGGVACGDHFTIGVDASADARVVLATPAAEKIYRSDGDTARIDVHLTAQEGAHLHWLPQETILFDSARLKRRFTVELDPTAHFLAFEALALGRVARGEVMNSGHLEDHWQVKRGGGLVYADALRLTGPIGELLRRPSVANGNRALATLLYVAPDAEARLDEARALMEGARSECGASAWNGLLAARWLAPDIDTLRRDAVAFLTAFRGVEMPRVWAL</sequence>
<evidence type="ECO:0000256" key="3">
    <source>
        <dbReference type="HAMAP-Rule" id="MF_01384"/>
    </source>
</evidence>
<comment type="function">
    <text evidence="3">Required for maturation of urease via the functional incorporation of the urease nickel metallocenter.</text>
</comment>
<evidence type="ECO:0000256" key="2">
    <source>
        <dbReference type="ARBA" id="ARBA00023186"/>
    </source>
</evidence>
<dbReference type="EMBL" id="BMCT01000005">
    <property type="protein sequence ID" value="GGF72255.1"/>
    <property type="molecule type" value="Genomic_DNA"/>
</dbReference>
<reference evidence="4" key="2">
    <citation type="submission" date="2020-09" db="EMBL/GenBank/DDBJ databases">
        <authorList>
            <person name="Sun Q."/>
            <person name="Sedlacek I."/>
        </authorList>
    </citation>
    <scope>NUCLEOTIDE SEQUENCE</scope>
    <source>
        <strain evidence="4">CCM 7897</strain>
    </source>
</reference>
<dbReference type="Pfam" id="PF01774">
    <property type="entry name" value="UreD"/>
    <property type="match status" value="1"/>
</dbReference>
<evidence type="ECO:0000313" key="5">
    <source>
        <dbReference type="Proteomes" id="UP000606044"/>
    </source>
</evidence>
<reference evidence="4" key="1">
    <citation type="journal article" date="2014" name="Int. J. Syst. Evol. Microbiol.">
        <title>Complete genome sequence of Corynebacterium casei LMG S-19264T (=DSM 44701T), isolated from a smear-ripened cheese.</title>
        <authorList>
            <consortium name="US DOE Joint Genome Institute (JGI-PGF)"/>
            <person name="Walter F."/>
            <person name="Albersmeier A."/>
            <person name="Kalinowski J."/>
            <person name="Ruckert C."/>
        </authorList>
    </citation>
    <scope>NUCLEOTIDE SEQUENCE</scope>
    <source>
        <strain evidence="4">CCM 7897</strain>
    </source>
</reference>
<dbReference type="PANTHER" id="PTHR33643">
    <property type="entry name" value="UREASE ACCESSORY PROTEIN D"/>
    <property type="match status" value="1"/>
</dbReference>
<keyword evidence="3" id="KW-0963">Cytoplasm</keyword>
<dbReference type="GO" id="GO:0005737">
    <property type="term" value="C:cytoplasm"/>
    <property type="evidence" value="ECO:0007669"/>
    <property type="project" value="UniProtKB-SubCell"/>
</dbReference>
<comment type="similarity">
    <text evidence="1 3">Belongs to the UreD family.</text>
</comment>
<name>A0A917FDZ7_9HYPH</name>
<dbReference type="Proteomes" id="UP000606044">
    <property type="component" value="Unassembled WGS sequence"/>
</dbReference>
<evidence type="ECO:0000313" key="4">
    <source>
        <dbReference type="EMBL" id="GGF72255.1"/>
    </source>
</evidence>
<accession>A0A917FDZ7</accession>
<proteinExistence type="inferred from homology"/>
<keyword evidence="5" id="KW-1185">Reference proteome</keyword>